<dbReference type="InterPro" id="IPR022412">
    <property type="entry name" value="Quinolinate_PRibosylTrfase_N"/>
</dbReference>
<dbReference type="Gene3D" id="3.90.1170.20">
    <property type="entry name" value="Quinolinate phosphoribosyl transferase, N-terminal domain"/>
    <property type="match status" value="1"/>
</dbReference>
<dbReference type="InterPro" id="IPR035809">
    <property type="entry name" value="NAPRTase_arc-type"/>
</dbReference>
<evidence type="ECO:0000256" key="1">
    <source>
        <dbReference type="ARBA" id="ARBA00004952"/>
    </source>
</evidence>
<dbReference type="eggNOG" id="arCOG01481">
    <property type="taxonomic scope" value="Archaea"/>
</dbReference>
<keyword evidence="10" id="KW-0328">Glycosyltransferase</keyword>
<keyword evidence="4" id="KW-0436">Ligase</keyword>
<proteinExistence type="predicted"/>
<evidence type="ECO:0000313" key="10">
    <source>
        <dbReference type="EMBL" id="ACB07814.1"/>
    </source>
</evidence>
<dbReference type="FunCoup" id="B1L5T5">
    <property type="interactions" value="122"/>
</dbReference>
<evidence type="ECO:0000256" key="3">
    <source>
        <dbReference type="ARBA" id="ARBA00022553"/>
    </source>
</evidence>
<dbReference type="UniPathway" id="UPA00253">
    <property type="reaction ID" value="UER00457"/>
</dbReference>
<dbReference type="InterPro" id="IPR037128">
    <property type="entry name" value="Quinolinate_PRibosylTase_N_sf"/>
</dbReference>
<keyword evidence="3" id="KW-0597">Phosphoprotein</keyword>
<dbReference type="PIRSF" id="PIRSF000484">
    <property type="entry name" value="NAPRT"/>
    <property type="match status" value="1"/>
</dbReference>
<comment type="pathway">
    <text evidence="1">Cofactor biosynthesis; NAD(+) biosynthesis; nicotinate D-ribonucleotide from nicotinate: step 1/1.</text>
</comment>
<dbReference type="AlphaFoldDB" id="B1L5T5"/>
<evidence type="ECO:0000256" key="4">
    <source>
        <dbReference type="ARBA" id="ARBA00022598"/>
    </source>
</evidence>
<dbReference type="EnsemblBacteria" id="ACB07814">
    <property type="protein sequence ID" value="ACB07814"/>
    <property type="gene ID" value="Kcr_1068"/>
</dbReference>
<protein>
    <recommendedName>
        <fullName evidence="2">nicotinate phosphoribosyltransferase</fullName>
        <ecNumber evidence="2">6.3.4.21</ecNumber>
    </recommendedName>
</protein>
<accession>B1L5T5</accession>
<evidence type="ECO:0000259" key="9">
    <source>
        <dbReference type="Pfam" id="PF02749"/>
    </source>
</evidence>
<organism evidence="10 11">
    <name type="scientific">Korarchaeum cryptofilum (strain OPF8)</name>
    <dbReference type="NCBI Taxonomy" id="374847"/>
    <lineage>
        <taxon>Archaea</taxon>
        <taxon>Thermoproteota</taxon>
        <taxon>Candidatus Korarchaeia</taxon>
        <taxon>Candidatus Korarchaeales</taxon>
        <taxon>Candidatus Korarchaeaceae</taxon>
        <taxon>Candidatus Korarchaeum</taxon>
    </lineage>
</organism>
<dbReference type="Pfam" id="PF02749">
    <property type="entry name" value="QRPTase_N"/>
    <property type="match status" value="1"/>
</dbReference>
<dbReference type="SUPFAM" id="SSF54675">
    <property type="entry name" value="Nicotinate/Quinolinate PRTase N-terminal domain-like"/>
    <property type="match status" value="1"/>
</dbReference>
<dbReference type="Pfam" id="PF01729">
    <property type="entry name" value="QRPTase_C"/>
    <property type="match status" value="1"/>
</dbReference>
<dbReference type="CDD" id="cd01571">
    <property type="entry name" value="NAPRTase_B"/>
    <property type="match status" value="1"/>
</dbReference>
<dbReference type="GO" id="GO:0004516">
    <property type="term" value="F:nicotinate phosphoribosyltransferase activity"/>
    <property type="evidence" value="ECO:0007669"/>
    <property type="project" value="UniProtKB-EC"/>
</dbReference>
<keyword evidence="11" id="KW-1185">Reference proteome</keyword>
<evidence type="ECO:0000256" key="7">
    <source>
        <dbReference type="ARBA" id="ARBA00048668"/>
    </source>
</evidence>
<evidence type="ECO:0000259" key="8">
    <source>
        <dbReference type="Pfam" id="PF01729"/>
    </source>
</evidence>
<dbReference type="STRING" id="374847.Kcr_1068"/>
<dbReference type="EMBL" id="CP000968">
    <property type="protein sequence ID" value="ACB07814.1"/>
    <property type="molecule type" value="Genomic_DNA"/>
</dbReference>
<evidence type="ECO:0000256" key="6">
    <source>
        <dbReference type="ARBA" id="ARBA00022679"/>
    </source>
</evidence>
<dbReference type="InterPro" id="IPR036068">
    <property type="entry name" value="Nicotinate_pribotase-like_C"/>
</dbReference>
<evidence type="ECO:0000256" key="5">
    <source>
        <dbReference type="ARBA" id="ARBA00022642"/>
    </source>
</evidence>
<dbReference type="InterPro" id="IPR053190">
    <property type="entry name" value="NAPRTase-like"/>
</dbReference>
<reference evidence="10 11" key="1">
    <citation type="journal article" date="2008" name="Proc. Natl. Acad. Sci. U.S.A.">
        <title>A korarchaeal genome reveals new insights into the evolution of the Archaea.</title>
        <authorList>
            <person name="Elkins J.G."/>
            <person name="Podar M."/>
            <person name="Graham D.E."/>
            <person name="Makarova K.S."/>
            <person name="Wolf Y."/>
            <person name="Randau L."/>
            <person name="Hedlund B.P."/>
            <person name="Brochier-Armanet C."/>
            <person name="Kunin V."/>
            <person name="Anderson I."/>
            <person name="Lapidus A."/>
            <person name="Goltsman E."/>
            <person name="Barry K."/>
            <person name="Koonin E.V."/>
            <person name="Hugenholtz P."/>
            <person name="Kyrpides N."/>
            <person name="Wanner G."/>
            <person name="Richardson P."/>
            <person name="Keller M."/>
            <person name="Stetter K.O."/>
        </authorList>
    </citation>
    <scope>NUCLEOTIDE SEQUENCE [LARGE SCALE GENOMIC DNA]</scope>
    <source>
        <strain evidence="11">OPF8</strain>
    </source>
</reference>
<dbReference type="PANTHER" id="PTHR43202">
    <property type="entry name" value="NICOTINATE-NUCLEOTIDE PYROPHOSPHORYLASE"/>
    <property type="match status" value="1"/>
</dbReference>
<dbReference type="EC" id="6.3.4.21" evidence="2"/>
<dbReference type="HOGENOM" id="CLU_043773_0_0_2"/>
<evidence type="ECO:0000256" key="2">
    <source>
        <dbReference type="ARBA" id="ARBA00013236"/>
    </source>
</evidence>
<dbReference type="KEGG" id="kcr:Kcr_1068"/>
<dbReference type="GO" id="GO:0009435">
    <property type="term" value="P:NAD+ biosynthetic process"/>
    <property type="evidence" value="ECO:0007669"/>
    <property type="project" value="UniProtKB-UniPathway"/>
</dbReference>
<dbReference type="PANTHER" id="PTHR43202:SF1">
    <property type="entry name" value="NICOTINATE PHOSPHORIBOSYLTRANSFERASE"/>
    <property type="match status" value="1"/>
</dbReference>
<dbReference type="PhylomeDB" id="B1L5T5"/>
<comment type="catalytic activity">
    <reaction evidence="7">
        <text>5-phospho-alpha-D-ribose 1-diphosphate + nicotinate + ATP + H2O = nicotinate beta-D-ribonucleotide + ADP + phosphate + diphosphate</text>
        <dbReference type="Rhea" id="RHEA:36163"/>
        <dbReference type="ChEBI" id="CHEBI:15377"/>
        <dbReference type="ChEBI" id="CHEBI:30616"/>
        <dbReference type="ChEBI" id="CHEBI:32544"/>
        <dbReference type="ChEBI" id="CHEBI:33019"/>
        <dbReference type="ChEBI" id="CHEBI:43474"/>
        <dbReference type="ChEBI" id="CHEBI:57502"/>
        <dbReference type="ChEBI" id="CHEBI:58017"/>
        <dbReference type="ChEBI" id="CHEBI:456216"/>
        <dbReference type="EC" id="6.3.4.21"/>
    </reaction>
</comment>
<dbReference type="InParanoid" id="B1L5T5"/>
<dbReference type="OrthoDB" id="371831at2157"/>
<dbReference type="InterPro" id="IPR007229">
    <property type="entry name" value="Nic_PRibTrfase-Fam"/>
</dbReference>
<dbReference type="GeneID" id="6094345"/>
<feature type="domain" description="Quinolinate phosphoribosyl transferase N-terminal" evidence="9">
    <location>
        <begin position="21"/>
        <end position="116"/>
    </location>
</feature>
<dbReference type="SUPFAM" id="SSF51690">
    <property type="entry name" value="Nicotinate/Quinolinate PRTase C-terminal domain-like"/>
    <property type="match status" value="1"/>
</dbReference>
<dbReference type="Gene3D" id="3.20.20.70">
    <property type="entry name" value="Aldolase class I"/>
    <property type="match status" value="1"/>
</dbReference>
<dbReference type="InterPro" id="IPR002638">
    <property type="entry name" value="Quinolinate_PRibosylTrfase_C"/>
</dbReference>
<dbReference type="Proteomes" id="UP000001686">
    <property type="component" value="Chromosome"/>
</dbReference>
<dbReference type="RefSeq" id="WP_012309711.1">
    <property type="nucleotide sequence ID" value="NC_010482.1"/>
</dbReference>
<keyword evidence="5" id="KW-0662">Pyridine nucleotide biosynthesis</keyword>
<name>B1L5T5_KORCO</name>
<evidence type="ECO:0000313" key="11">
    <source>
        <dbReference type="Proteomes" id="UP000001686"/>
    </source>
</evidence>
<gene>
    <name evidence="10" type="ordered locus">Kcr_1068</name>
</gene>
<keyword evidence="6" id="KW-0808">Transferase</keyword>
<feature type="domain" description="Quinolinate phosphoribosyl transferase C-terminal" evidence="8">
    <location>
        <begin position="118"/>
        <end position="306"/>
    </location>
</feature>
<dbReference type="NCBIfam" id="NF006415">
    <property type="entry name" value="PRK08662.1"/>
    <property type="match status" value="1"/>
</dbReference>
<sequence>MRQDDFYIISSKEIKEGKVTDIYFLRTLEVLRAKGLADKRVVMEVAARSIPNKAKWGILAGVEEVAKLLEGKNVDVYSLPDGSIFRPWTPVMRIEGPYSEFGALETSILGFLSSLSGVATVAARVKMAAGDKPVFNFGIRRQHPAVSLAFEKASLIGGLDGSSGILIEELGFKPVGTMPHAMIILFGDQIKAWRSFDEVMPEDVPRIALVDTFYDEKTEAIMAAEALGKRLSGVRLDTPSSRRGDMSEIIREVRWELDIRGFNHVKIFVSGGLNESTVKEFSEAGADAFGVGSHIIGARPVDFGMDIVEIEGKPIAKRGIRSGAKDLFICDDHLIYEVSKGSKPKCPSCGKEMRYSYLKVVERGKLNYKIEDLRELNKKTKELIRKLRELGEEV</sequence>
<dbReference type="InterPro" id="IPR013785">
    <property type="entry name" value="Aldolase_TIM"/>
</dbReference>
<dbReference type="GO" id="GO:0004514">
    <property type="term" value="F:nicotinate-nucleotide diphosphorylase (carboxylating) activity"/>
    <property type="evidence" value="ECO:0007669"/>
    <property type="project" value="InterPro"/>
</dbReference>